<dbReference type="Proteomes" id="UP001153642">
    <property type="component" value="Unassembled WGS sequence"/>
</dbReference>
<evidence type="ECO:0000313" key="1">
    <source>
        <dbReference type="EMBL" id="MDG3586935.1"/>
    </source>
</evidence>
<dbReference type="EMBL" id="JAPMUA010000005">
    <property type="protein sequence ID" value="MDG3586935.1"/>
    <property type="molecule type" value="Genomic_DNA"/>
</dbReference>
<name>A0ABT6FUJ2_9FLAO</name>
<sequence length="104" mass="12070">MKNEDWNIAENLDALNDLFYGGFGELKSIEACDLVWKNIAKNKTDLGRQTTIEFYKNKLKKPSIYNTVFIKKKLAELEQGQGKTYFDIIMEIIENHPQINLIEA</sequence>
<reference evidence="1" key="1">
    <citation type="submission" date="2022-11" db="EMBL/GenBank/DDBJ databases">
        <title>High-quality draft genome sequence of Galbibacter sp. strain CMA-7.</title>
        <authorList>
            <person name="Wei L."/>
            <person name="Dong C."/>
            <person name="Shao Z."/>
        </authorList>
    </citation>
    <scope>NUCLEOTIDE SEQUENCE</scope>
    <source>
        <strain evidence="1">CMA-7</strain>
    </source>
</reference>
<organism evidence="1 2">
    <name type="scientific">Galbibacter pacificus</name>
    <dbReference type="NCBI Taxonomy" id="2996052"/>
    <lineage>
        <taxon>Bacteria</taxon>
        <taxon>Pseudomonadati</taxon>
        <taxon>Bacteroidota</taxon>
        <taxon>Flavobacteriia</taxon>
        <taxon>Flavobacteriales</taxon>
        <taxon>Flavobacteriaceae</taxon>
        <taxon>Galbibacter</taxon>
    </lineage>
</organism>
<gene>
    <name evidence="1" type="ORF">OSR52_13755</name>
</gene>
<protein>
    <submittedName>
        <fullName evidence="1">Ribonuclease inhibitor</fullName>
    </submittedName>
</protein>
<comment type="caution">
    <text evidence="1">The sequence shown here is derived from an EMBL/GenBank/DDBJ whole genome shotgun (WGS) entry which is preliminary data.</text>
</comment>
<proteinExistence type="predicted"/>
<evidence type="ECO:0000313" key="2">
    <source>
        <dbReference type="Proteomes" id="UP001153642"/>
    </source>
</evidence>
<accession>A0ABT6FUJ2</accession>
<keyword evidence="2" id="KW-1185">Reference proteome</keyword>